<feature type="compositionally biased region" description="Acidic residues" evidence="1">
    <location>
        <begin position="14"/>
        <end position="27"/>
    </location>
</feature>
<feature type="region of interest" description="Disordered" evidence="1">
    <location>
        <begin position="1"/>
        <end position="77"/>
    </location>
</feature>
<feature type="compositionally biased region" description="Low complexity" evidence="1">
    <location>
        <begin position="136"/>
        <end position="149"/>
    </location>
</feature>
<evidence type="ECO:0000313" key="2">
    <source>
        <dbReference type="EMBL" id="KAI3958108.1"/>
    </source>
</evidence>
<dbReference type="Proteomes" id="UP001202328">
    <property type="component" value="Unassembled WGS sequence"/>
</dbReference>
<comment type="caution">
    <text evidence="2">The sequence shown here is derived from an EMBL/GenBank/DDBJ whole genome shotgun (WGS) entry which is preliminary data.</text>
</comment>
<sequence length="155" mass="17584">MSISNNEFPHDSTDESDSEINLDDDIPDYYQPISSSDDEGNDSDPNPCFQMLSNGPTEPEIDDEEEEEEVIEESTNSEISRAFREVENRRKAPLTPENTNRIMDAMRGISLQGFVPDWSNQVPESNWIDQLRNLRLQQQQPLSSTSSISTGARET</sequence>
<evidence type="ECO:0000313" key="3">
    <source>
        <dbReference type="Proteomes" id="UP001202328"/>
    </source>
</evidence>
<feature type="compositionally biased region" description="Acidic residues" evidence="1">
    <location>
        <begin position="59"/>
        <end position="72"/>
    </location>
</feature>
<dbReference type="Pfam" id="PF06910">
    <property type="entry name" value="MEA1"/>
    <property type="match status" value="1"/>
</dbReference>
<evidence type="ECO:0008006" key="4">
    <source>
        <dbReference type="Google" id="ProtNLM"/>
    </source>
</evidence>
<name>A0AAD4TFC8_9MAGN</name>
<organism evidence="2 3">
    <name type="scientific">Papaver atlanticum</name>
    <dbReference type="NCBI Taxonomy" id="357466"/>
    <lineage>
        <taxon>Eukaryota</taxon>
        <taxon>Viridiplantae</taxon>
        <taxon>Streptophyta</taxon>
        <taxon>Embryophyta</taxon>
        <taxon>Tracheophyta</taxon>
        <taxon>Spermatophyta</taxon>
        <taxon>Magnoliopsida</taxon>
        <taxon>Ranunculales</taxon>
        <taxon>Papaveraceae</taxon>
        <taxon>Papaveroideae</taxon>
        <taxon>Papaver</taxon>
    </lineage>
</organism>
<dbReference type="PANTHER" id="PTHR37175:SF1">
    <property type="entry name" value="CONSTANS-LIKE PROTEIN-RELATED"/>
    <property type="match status" value="1"/>
</dbReference>
<dbReference type="PANTHER" id="PTHR37175">
    <property type="entry name" value="BNAA08G28800D PROTEIN"/>
    <property type="match status" value="1"/>
</dbReference>
<reference evidence="2" key="1">
    <citation type="submission" date="2022-04" db="EMBL/GenBank/DDBJ databases">
        <title>A functionally conserved STORR gene fusion in Papaver species that diverged 16.8 million years ago.</title>
        <authorList>
            <person name="Catania T."/>
        </authorList>
    </citation>
    <scope>NUCLEOTIDE SEQUENCE</scope>
    <source>
        <strain evidence="2">S-188037</strain>
    </source>
</reference>
<keyword evidence="3" id="KW-1185">Reference proteome</keyword>
<accession>A0AAD4TFC8</accession>
<evidence type="ECO:0000256" key="1">
    <source>
        <dbReference type="SAM" id="MobiDB-lite"/>
    </source>
</evidence>
<gene>
    <name evidence="2" type="ORF">MKW98_020750</name>
</gene>
<feature type="region of interest" description="Disordered" evidence="1">
    <location>
        <begin position="136"/>
        <end position="155"/>
    </location>
</feature>
<proteinExistence type="predicted"/>
<dbReference type="AlphaFoldDB" id="A0AAD4TFC8"/>
<protein>
    <recommendedName>
        <fullName evidence="4">Male-enhanced antigen 1</fullName>
    </recommendedName>
</protein>
<dbReference type="EMBL" id="JAJJMB010001184">
    <property type="protein sequence ID" value="KAI3958108.1"/>
    <property type="molecule type" value="Genomic_DNA"/>
</dbReference>